<comment type="similarity">
    <text evidence="1">Belongs to the ATP-dependent AMP-binding enzyme family.</text>
</comment>
<evidence type="ECO:0000313" key="8">
    <source>
        <dbReference type="Proteomes" id="UP000188320"/>
    </source>
</evidence>
<keyword evidence="4" id="KW-0067">ATP-binding</keyword>
<evidence type="ECO:0000256" key="3">
    <source>
        <dbReference type="ARBA" id="ARBA00022741"/>
    </source>
</evidence>
<dbReference type="GO" id="GO:0005524">
    <property type="term" value="F:ATP binding"/>
    <property type="evidence" value="ECO:0007669"/>
    <property type="project" value="UniProtKB-KW"/>
</dbReference>
<comment type="caution">
    <text evidence="7">The sequence shown here is derived from an EMBL/GenBank/DDBJ whole genome shotgun (WGS) entry which is preliminary data.</text>
</comment>
<feature type="domain" description="AMP-dependent synthetase/ligase" evidence="5">
    <location>
        <begin position="29"/>
        <end position="379"/>
    </location>
</feature>
<dbReference type="Pfam" id="PF13193">
    <property type="entry name" value="AMP-binding_C"/>
    <property type="match status" value="1"/>
</dbReference>
<dbReference type="OrthoDB" id="3633556at2759"/>
<dbReference type="GO" id="GO:0006631">
    <property type="term" value="P:fatty acid metabolic process"/>
    <property type="evidence" value="ECO:0007669"/>
    <property type="project" value="TreeGrafter"/>
</dbReference>
<evidence type="ECO:0000259" key="5">
    <source>
        <dbReference type="Pfam" id="PF00501"/>
    </source>
</evidence>
<dbReference type="AlphaFoldDB" id="A0A1R1PR56"/>
<keyword evidence="8" id="KW-1185">Reference proteome</keyword>
<evidence type="ECO:0000256" key="2">
    <source>
        <dbReference type="ARBA" id="ARBA00022598"/>
    </source>
</evidence>
<sequence length="540" mass="58965">MHSKTLAAIFENQGSSPAIITTASSTEGHVELSFEQVAVATKSFIAQSRAILGSELLPGTTISYMLENDLPCVVAFLGVALMRGISAPLNPAMKQAEIEFYLEDAQSKVLLINKASAHKEHEGIKAAKKLNVDVWTILWDSEAKGIVLAPLDGENAIASKTPSSCEISFESVQPGDTALLLHTSGTTGRPKAVPLSHQNLVRSMHNISKTYNLTPSDRTFLVMPLFHVHGLIGAMLSSLYVGGSVVVPPRFSASKFWNEYIMSKSNWYSAVPTIHQILLLQPVPESLPVIRFIRSCSASLAPNILKNLEEKFKAPVLEAYAMTEASHQMCSNPLPPATHKPGSVGIPQGVELAILNDKGQRVELGEVCVRGENVTSGYLNNPEANRSSFTKIYNSDMAEEVDDTSSQNCGRLWFRTGDQGRVDADGYLFLTGRIKELINRGGEKISPLEVDAVLLQIPEVSEAVCFAVDDEMYGQEVNAAVVLKEGQVLTEADIQDYVSRYLAKFKVPKRVFITKHFPKTATGKIQRRVVSDYFTKGLQG</sequence>
<dbReference type="Proteomes" id="UP000188320">
    <property type="component" value="Unassembled WGS sequence"/>
</dbReference>
<dbReference type="GO" id="GO:0031956">
    <property type="term" value="F:medium-chain fatty acid-CoA ligase activity"/>
    <property type="evidence" value="ECO:0007669"/>
    <property type="project" value="TreeGrafter"/>
</dbReference>
<dbReference type="PANTHER" id="PTHR43201">
    <property type="entry name" value="ACYL-COA SYNTHETASE"/>
    <property type="match status" value="1"/>
</dbReference>
<evidence type="ECO:0000256" key="1">
    <source>
        <dbReference type="ARBA" id="ARBA00006432"/>
    </source>
</evidence>
<dbReference type="PANTHER" id="PTHR43201:SF5">
    <property type="entry name" value="MEDIUM-CHAIN ACYL-COA LIGASE ACSF2, MITOCHONDRIAL"/>
    <property type="match status" value="1"/>
</dbReference>
<evidence type="ECO:0000259" key="6">
    <source>
        <dbReference type="Pfam" id="PF13193"/>
    </source>
</evidence>
<keyword evidence="2" id="KW-0436">Ligase</keyword>
<dbReference type="InterPro" id="IPR042099">
    <property type="entry name" value="ANL_N_sf"/>
</dbReference>
<dbReference type="CDD" id="cd05926">
    <property type="entry name" value="FACL_fum10p_like"/>
    <property type="match status" value="1"/>
</dbReference>
<dbReference type="InterPro" id="IPR045310">
    <property type="entry name" value="Pcs60-like"/>
</dbReference>
<dbReference type="Gene3D" id="3.30.300.30">
    <property type="match status" value="1"/>
</dbReference>
<accession>A0A1R1PR56</accession>
<name>A0A1R1PR56_ZANCU</name>
<dbReference type="FunFam" id="3.30.300.30:FF:000007">
    <property type="entry name" value="4-coumarate--CoA ligase 2"/>
    <property type="match status" value="1"/>
</dbReference>
<reference evidence="8" key="1">
    <citation type="submission" date="2017-01" db="EMBL/GenBank/DDBJ databases">
        <authorList>
            <person name="Wang Y."/>
            <person name="White M."/>
            <person name="Kvist S."/>
            <person name="Moncalvo J.-M."/>
        </authorList>
    </citation>
    <scope>NUCLEOTIDE SEQUENCE [LARGE SCALE GENOMIC DNA]</scope>
    <source>
        <strain evidence="8">COL-18-3</strain>
    </source>
</reference>
<gene>
    <name evidence="7" type="ORF">AX774_g3122</name>
</gene>
<dbReference type="InterPro" id="IPR045851">
    <property type="entry name" value="AMP-bd_C_sf"/>
</dbReference>
<feature type="domain" description="AMP-binding enzyme C-terminal" evidence="6">
    <location>
        <begin position="449"/>
        <end position="524"/>
    </location>
</feature>
<organism evidence="7 8">
    <name type="scientific">Zancudomyces culisetae</name>
    <name type="common">Gut fungus</name>
    <name type="synonym">Smittium culisetae</name>
    <dbReference type="NCBI Taxonomy" id="1213189"/>
    <lineage>
        <taxon>Eukaryota</taxon>
        <taxon>Fungi</taxon>
        <taxon>Fungi incertae sedis</taxon>
        <taxon>Zoopagomycota</taxon>
        <taxon>Kickxellomycotina</taxon>
        <taxon>Harpellomycetes</taxon>
        <taxon>Harpellales</taxon>
        <taxon>Legeriomycetaceae</taxon>
        <taxon>Zancudomyces</taxon>
    </lineage>
</organism>
<dbReference type="SUPFAM" id="SSF56801">
    <property type="entry name" value="Acetyl-CoA synthetase-like"/>
    <property type="match status" value="1"/>
</dbReference>
<evidence type="ECO:0000256" key="4">
    <source>
        <dbReference type="ARBA" id="ARBA00022840"/>
    </source>
</evidence>
<proteinExistence type="inferred from homology"/>
<dbReference type="InterPro" id="IPR000873">
    <property type="entry name" value="AMP-dep_synth/lig_dom"/>
</dbReference>
<evidence type="ECO:0000313" key="7">
    <source>
        <dbReference type="EMBL" id="OMH83362.1"/>
    </source>
</evidence>
<dbReference type="Pfam" id="PF00501">
    <property type="entry name" value="AMP-binding"/>
    <property type="match status" value="1"/>
</dbReference>
<keyword evidence="3" id="KW-0547">Nucleotide-binding</keyword>
<dbReference type="InterPro" id="IPR025110">
    <property type="entry name" value="AMP-bd_C"/>
</dbReference>
<dbReference type="InterPro" id="IPR020845">
    <property type="entry name" value="AMP-binding_CS"/>
</dbReference>
<dbReference type="PROSITE" id="PS00455">
    <property type="entry name" value="AMP_BINDING"/>
    <property type="match status" value="1"/>
</dbReference>
<protein>
    <submittedName>
        <fullName evidence="7">Putative peroxisomal-coenzyme A synthetase</fullName>
    </submittedName>
</protein>
<dbReference type="EMBL" id="LSSK01000429">
    <property type="protein sequence ID" value="OMH83362.1"/>
    <property type="molecule type" value="Genomic_DNA"/>
</dbReference>
<dbReference type="Gene3D" id="3.40.50.12780">
    <property type="entry name" value="N-terminal domain of ligase-like"/>
    <property type="match status" value="1"/>
</dbReference>